<name>A0AAV4QUS8_CAEEX</name>
<sequence>MIVIPAGLFVSYLSKSKGLFKGEMQSAKEICVEGGNAFEVKTAVVVKNALKRELLMGTLSWMTNDSYDWHNGCERYHKHLKETDTPMILTICLTTTSSVTIIKNDFYLVDSQYFYHS</sequence>
<evidence type="ECO:0000313" key="1">
    <source>
        <dbReference type="EMBL" id="GIY12554.1"/>
    </source>
</evidence>
<proteinExistence type="predicted"/>
<gene>
    <name evidence="1" type="ORF">CEXT_276951</name>
</gene>
<dbReference type="AlphaFoldDB" id="A0AAV4QUS8"/>
<accession>A0AAV4QUS8</accession>
<comment type="caution">
    <text evidence="1">The sequence shown here is derived from an EMBL/GenBank/DDBJ whole genome shotgun (WGS) entry which is preliminary data.</text>
</comment>
<keyword evidence="2" id="KW-1185">Reference proteome</keyword>
<evidence type="ECO:0000313" key="2">
    <source>
        <dbReference type="Proteomes" id="UP001054945"/>
    </source>
</evidence>
<protein>
    <submittedName>
        <fullName evidence="1">Uncharacterized protein</fullName>
    </submittedName>
</protein>
<reference evidence="1 2" key="1">
    <citation type="submission" date="2021-06" db="EMBL/GenBank/DDBJ databases">
        <title>Caerostris extrusa draft genome.</title>
        <authorList>
            <person name="Kono N."/>
            <person name="Arakawa K."/>
        </authorList>
    </citation>
    <scope>NUCLEOTIDE SEQUENCE [LARGE SCALE GENOMIC DNA]</scope>
</reference>
<dbReference type="EMBL" id="BPLR01006805">
    <property type="protein sequence ID" value="GIY12554.1"/>
    <property type="molecule type" value="Genomic_DNA"/>
</dbReference>
<dbReference type="Proteomes" id="UP001054945">
    <property type="component" value="Unassembled WGS sequence"/>
</dbReference>
<organism evidence="1 2">
    <name type="scientific">Caerostris extrusa</name>
    <name type="common">Bark spider</name>
    <name type="synonym">Caerostris bankana</name>
    <dbReference type="NCBI Taxonomy" id="172846"/>
    <lineage>
        <taxon>Eukaryota</taxon>
        <taxon>Metazoa</taxon>
        <taxon>Ecdysozoa</taxon>
        <taxon>Arthropoda</taxon>
        <taxon>Chelicerata</taxon>
        <taxon>Arachnida</taxon>
        <taxon>Araneae</taxon>
        <taxon>Araneomorphae</taxon>
        <taxon>Entelegynae</taxon>
        <taxon>Araneoidea</taxon>
        <taxon>Araneidae</taxon>
        <taxon>Caerostris</taxon>
    </lineage>
</organism>